<sequence>MSFKLDKHRRDLRDLETSQLRHSHADQIERFRRLILAMEEVLTKMPTLRTALIMAVIREAKEE</sequence>
<organism evidence="1">
    <name type="scientific">viral metagenome</name>
    <dbReference type="NCBI Taxonomy" id="1070528"/>
    <lineage>
        <taxon>unclassified sequences</taxon>
        <taxon>metagenomes</taxon>
        <taxon>organismal metagenomes</taxon>
    </lineage>
</organism>
<evidence type="ECO:0000313" key="1">
    <source>
        <dbReference type="EMBL" id="QJA70261.1"/>
    </source>
</evidence>
<proteinExistence type="predicted"/>
<dbReference type="EMBL" id="MT141777">
    <property type="protein sequence ID" value="QJA70261.1"/>
    <property type="molecule type" value="Genomic_DNA"/>
</dbReference>
<dbReference type="AlphaFoldDB" id="A0A6M3JMM3"/>
<name>A0A6M3JMM3_9ZZZZ</name>
<accession>A0A6M3JMM3</accession>
<protein>
    <submittedName>
        <fullName evidence="1">Uncharacterized protein</fullName>
    </submittedName>
</protein>
<gene>
    <name evidence="1" type="ORF">MM415A03868_0011</name>
</gene>
<reference evidence="1" key="1">
    <citation type="submission" date="2020-03" db="EMBL/GenBank/DDBJ databases">
        <title>The deep terrestrial virosphere.</title>
        <authorList>
            <person name="Holmfeldt K."/>
            <person name="Nilsson E."/>
            <person name="Simone D."/>
            <person name="Lopez-Fernandez M."/>
            <person name="Wu X."/>
            <person name="de Brujin I."/>
            <person name="Lundin D."/>
            <person name="Andersson A."/>
            <person name="Bertilsson S."/>
            <person name="Dopson M."/>
        </authorList>
    </citation>
    <scope>NUCLEOTIDE SEQUENCE</scope>
    <source>
        <strain evidence="1">MM415A03868</strain>
    </source>
</reference>